<accession>A0ACC0X222</accession>
<dbReference type="Proteomes" id="UP001163603">
    <property type="component" value="Chromosome 15"/>
</dbReference>
<proteinExistence type="predicted"/>
<comment type="caution">
    <text evidence="1">The sequence shown here is derived from an EMBL/GenBank/DDBJ whole genome shotgun (WGS) entry which is preliminary data.</text>
</comment>
<protein>
    <submittedName>
        <fullName evidence="1">Uncharacterized protein</fullName>
    </submittedName>
</protein>
<sequence>MPSASTSWPYGMNMNNKSTGRLSDGLLVPDFVALFANLPVDPPCMQPGADLTSGANFASAGAGVLGESNGVMNLNTQLTNFKKVVTLLVQKKGEQEAEKILLSSVYLFSMGGNDYFRYNLNYRNSTKSERVTYMHTVNVGPLGCLPSTKAMYPELNGACVKNFLTHPNLHNKALYNKLNKMAKQLPGFKHSIMNYYYALGDRISKSPIYGFKEGKVACCGSGLYNGQNCGVGSYKLCKNPSEYVFFDGGHTTQKTNRQLAELLWSGGPNVTGPYNVKQLFEFP</sequence>
<organism evidence="1 2">
    <name type="scientific">Pistacia integerrima</name>
    <dbReference type="NCBI Taxonomy" id="434235"/>
    <lineage>
        <taxon>Eukaryota</taxon>
        <taxon>Viridiplantae</taxon>
        <taxon>Streptophyta</taxon>
        <taxon>Embryophyta</taxon>
        <taxon>Tracheophyta</taxon>
        <taxon>Spermatophyta</taxon>
        <taxon>Magnoliopsida</taxon>
        <taxon>eudicotyledons</taxon>
        <taxon>Gunneridae</taxon>
        <taxon>Pentapetalae</taxon>
        <taxon>rosids</taxon>
        <taxon>malvids</taxon>
        <taxon>Sapindales</taxon>
        <taxon>Anacardiaceae</taxon>
        <taxon>Pistacia</taxon>
    </lineage>
</organism>
<name>A0ACC0X222_9ROSI</name>
<reference evidence="2" key="1">
    <citation type="journal article" date="2023" name="G3 (Bethesda)">
        <title>Genome assembly and association tests identify interacting loci associated with vigor, precocity, and sex in interspecific pistachio rootstocks.</title>
        <authorList>
            <person name="Palmer W."/>
            <person name="Jacygrad E."/>
            <person name="Sagayaradj S."/>
            <person name="Cavanaugh K."/>
            <person name="Han R."/>
            <person name="Bertier L."/>
            <person name="Beede B."/>
            <person name="Kafkas S."/>
            <person name="Golino D."/>
            <person name="Preece J."/>
            <person name="Michelmore R."/>
        </authorList>
    </citation>
    <scope>NUCLEOTIDE SEQUENCE [LARGE SCALE GENOMIC DNA]</scope>
</reference>
<evidence type="ECO:0000313" key="1">
    <source>
        <dbReference type="EMBL" id="KAJ0007985.1"/>
    </source>
</evidence>
<keyword evidence="2" id="KW-1185">Reference proteome</keyword>
<dbReference type="EMBL" id="CM047750">
    <property type="protein sequence ID" value="KAJ0007985.1"/>
    <property type="molecule type" value="Genomic_DNA"/>
</dbReference>
<evidence type="ECO:0000313" key="2">
    <source>
        <dbReference type="Proteomes" id="UP001163603"/>
    </source>
</evidence>
<gene>
    <name evidence="1" type="ORF">Pint_29423</name>
</gene>